<gene>
    <name evidence="1" type="ORF">BR63_00015</name>
</gene>
<dbReference type="RefSeq" id="WP_034424438.1">
    <property type="nucleotide sequence ID" value="NZ_CP045798.1"/>
</dbReference>
<dbReference type="Proteomes" id="UP000515847">
    <property type="component" value="Chromosome"/>
</dbReference>
<dbReference type="OrthoDB" id="2639079at2"/>
<evidence type="ECO:0000313" key="1">
    <source>
        <dbReference type="EMBL" id="QNB44855.1"/>
    </source>
</evidence>
<reference evidence="1 2" key="1">
    <citation type="journal article" date="2019" name="Front. Microbiol.">
        <title>Thermoanaerosceptrum fracticalcis gen. nov. sp. nov., a Novel Fumarate-Fermenting Microorganism From a Deep Fractured Carbonate Aquifer of the US Great Basin.</title>
        <authorList>
            <person name="Hamilton-Brehm S.D."/>
            <person name="Stewart L.E."/>
            <person name="Zavarin M."/>
            <person name="Caldwell M."/>
            <person name="Lawson P.A."/>
            <person name="Onstott T.C."/>
            <person name="Grzymski J."/>
            <person name="Neveux I."/>
            <person name="Lollar B.S."/>
            <person name="Russell C.E."/>
            <person name="Moser D.P."/>
        </authorList>
    </citation>
    <scope>NUCLEOTIDE SEQUENCE [LARGE SCALE GENOMIC DNA]</scope>
    <source>
        <strain evidence="1 2">DRI-13</strain>
    </source>
</reference>
<proteinExistence type="predicted"/>
<dbReference type="AlphaFoldDB" id="A0A7G6DYF1"/>
<evidence type="ECO:0000313" key="2">
    <source>
        <dbReference type="Proteomes" id="UP000515847"/>
    </source>
</evidence>
<accession>A0A7G6DYF1</accession>
<keyword evidence="2" id="KW-1185">Reference proteome</keyword>
<dbReference type="EMBL" id="CP045798">
    <property type="protein sequence ID" value="QNB44855.1"/>
    <property type="molecule type" value="Genomic_DNA"/>
</dbReference>
<dbReference type="KEGG" id="tfr:BR63_00015"/>
<sequence>MLIVKAGRFKRHLLSMGFYGRDTIKIFRDEIMSLKKGDTAEITGTWGPHGIYKDVQFPQFRYPIPLTDREINILFKSL</sequence>
<organism evidence="1 2">
    <name type="scientific">Thermanaerosceptrum fracticalcis</name>
    <dbReference type="NCBI Taxonomy" id="1712410"/>
    <lineage>
        <taxon>Bacteria</taxon>
        <taxon>Bacillati</taxon>
        <taxon>Bacillota</taxon>
        <taxon>Clostridia</taxon>
        <taxon>Eubacteriales</taxon>
        <taxon>Peptococcaceae</taxon>
        <taxon>Thermanaerosceptrum</taxon>
    </lineage>
</organism>
<protein>
    <submittedName>
        <fullName evidence="1">Uncharacterized protein</fullName>
    </submittedName>
</protein>
<name>A0A7G6DYF1_THEFR</name>